<dbReference type="Pfam" id="PF07308">
    <property type="entry name" value="DUF1456"/>
    <property type="match status" value="2"/>
</dbReference>
<dbReference type="KEGG" id="kak:Kalk_10575"/>
<dbReference type="InterPro" id="IPR009921">
    <property type="entry name" value="YehS-like"/>
</dbReference>
<evidence type="ECO:0000313" key="2">
    <source>
        <dbReference type="Proteomes" id="UP000235116"/>
    </source>
</evidence>
<dbReference type="Proteomes" id="UP000235116">
    <property type="component" value="Chromosome"/>
</dbReference>
<evidence type="ECO:0000313" key="1">
    <source>
        <dbReference type="EMBL" id="AUM12837.1"/>
    </source>
</evidence>
<gene>
    <name evidence="1" type="ORF">Kalk_10575</name>
</gene>
<dbReference type="RefSeq" id="WP_101894219.1">
    <property type="nucleotide sequence ID" value="NZ_CP022684.1"/>
</dbReference>
<name>A0A2K9LKS0_9GAMM</name>
<sequence>MNHNELIRNLRKALAVNENGLAEIYALSGQTMSPEDLKSRLKQENEPGFVACEESVAATLLEAMILHLRGAKEGAEPPTPQVPLSNNRTLKKLRIAYDLKDEDMHAIFATEGEELGKQELKSLFRKEGNKNYLPCSDKLLRTFLKGLIKRARSSD</sequence>
<dbReference type="OrthoDB" id="9788465at2"/>
<dbReference type="PANTHER" id="PTHR37805:SF1">
    <property type="entry name" value="CYTOPLASMIC PROTEIN"/>
    <property type="match status" value="1"/>
</dbReference>
<protein>
    <recommendedName>
        <fullName evidence="3">DUF1456 domain-containing protein</fullName>
    </recommendedName>
</protein>
<reference evidence="2" key="1">
    <citation type="submission" date="2017-08" db="EMBL/GenBank/DDBJ databases">
        <title>Direct submision.</title>
        <authorList>
            <person name="Kim S.-J."/>
            <person name="Rhee S.-K."/>
        </authorList>
    </citation>
    <scope>NUCLEOTIDE SEQUENCE [LARGE SCALE GENOMIC DNA]</scope>
    <source>
        <strain evidence="2">GI5</strain>
    </source>
</reference>
<proteinExistence type="predicted"/>
<dbReference type="AlphaFoldDB" id="A0A2K9LKS0"/>
<dbReference type="PANTHER" id="PTHR37805">
    <property type="entry name" value="CYTOPLASMIC PROTEIN-RELATED"/>
    <property type="match status" value="1"/>
</dbReference>
<keyword evidence="2" id="KW-1185">Reference proteome</keyword>
<accession>A0A2K9LKS0</accession>
<evidence type="ECO:0008006" key="3">
    <source>
        <dbReference type="Google" id="ProtNLM"/>
    </source>
</evidence>
<dbReference type="EMBL" id="CP022684">
    <property type="protein sequence ID" value="AUM12837.1"/>
    <property type="molecule type" value="Genomic_DNA"/>
</dbReference>
<organism evidence="1 2">
    <name type="scientific">Ketobacter alkanivorans</name>
    <dbReference type="NCBI Taxonomy" id="1917421"/>
    <lineage>
        <taxon>Bacteria</taxon>
        <taxon>Pseudomonadati</taxon>
        <taxon>Pseudomonadota</taxon>
        <taxon>Gammaproteobacteria</taxon>
        <taxon>Pseudomonadales</taxon>
        <taxon>Ketobacteraceae</taxon>
        <taxon>Ketobacter</taxon>
    </lineage>
</organism>